<reference evidence="2 3" key="1">
    <citation type="submission" date="2019-07" db="EMBL/GenBank/DDBJ databases">
        <title>Genomic Encyclopedia of Type Strains, Phase I: the one thousand microbial genomes (KMG-I) project.</title>
        <authorList>
            <person name="Kyrpides N."/>
        </authorList>
    </citation>
    <scope>NUCLEOTIDE SEQUENCE [LARGE SCALE GENOMIC DNA]</scope>
    <source>
        <strain evidence="2 3">DSM 13558</strain>
    </source>
</reference>
<name>A0A562J818_9FIRM</name>
<dbReference type="OrthoDB" id="9809147at2"/>
<dbReference type="PANTHER" id="PTHR36179">
    <property type="entry name" value="LUD_DOM DOMAIN-CONTAINING PROTEIN"/>
    <property type="match status" value="1"/>
</dbReference>
<proteinExistence type="predicted"/>
<dbReference type="InterPro" id="IPR003741">
    <property type="entry name" value="LUD_dom"/>
</dbReference>
<feature type="domain" description="LUD" evidence="1">
    <location>
        <begin position="15"/>
        <end position="205"/>
    </location>
</feature>
<organism evidence="2 3">
    <name type="scientific">Sedimentibacter saalensis</name>
    <dbReference type="NCBI Taxonomy" id="130788"/>
    <lineage>
        <taxon>Bacteria</taxon>
        <taxon>Bacillati</taxon>
        <taxon>Bacillota</taxon>
        <taxon>Tissierellia</taxon>
        <taxon>Sedimentibacter</taxon>
    </lineage>
</organism>
<evidence type="ECO:0000259" key="1">
    <source>
        <dbReference type="Pfam" id="PF02589"/>
    </source>
</evidence>
<dbReference type="Proteomes" id="UP000315343">
    <property type="component" value="Unassembled WGS sequence"/>
</dbReference>
<evidence type="ECO:0000313" key="2">
    <source>
        <dbReference type="EMBL" id="TWH79322.1"/>
    </source>
</evidence>
<dbReference type="PIRSF" id="PIRSF020269">
    <property type="entry name" value="DUF1121"/>
    <property type="match status" value="1"/>
</dbReference>
<dbReference type="EMBL" id="VLKH01000006">
    <property type="protein sequence ID" value="TWH79322.1"/>
    <property type="molecule type" value="Genomic_DNA"/>
</dbReference>
<dbReference type="InterPro" id="IPR037171">
    <property type="entry name" value="NagB/RpiA_transferase-like"/>
</dbReference>
<gene>
    <name evidence="2" type="ORF">LY60_02298</name>
</gene>
<keyword evidence="3" id="KW-1185">Reference proteome</keyword>
<comment type="caution">
    <text evidence="2">The sequence shown here is derived from an EMBL/GenBank/DDBJ whole genome shotgun (WGS) entry which is preliminary data.</text>
</comment>
<dbReference type="Gene3D" id="3.40.50.10420">
    <property type="entry name" value="NagB/RpiA/CoA transferase-like"/>
    <property type="match status" value="1"/>
</dbReference>
<dbReference type="InterPro" id="IPR024185">
    <property type="entry name" value="FTHF_cligase-like_sf"/>
</dbReference>
<evidence type="ECO:0000313" key="3">
    <source>
        <dbReference type="Proteomes" id="UP000315343"/>
    </source>
</evidence>
<protein>
    <submittedName>
        <fullName evidence="2">YkgG family uncharacterized protein</fullName>
    </submittedName>
</protein>
<dbReference type="RefSeq" id="WP_019230376.1">
    <property type="nucleotide sequence ID" value="NZ_DAMBUX010000033.1"/>
</dbReference>
<accession>A0A562J818</accession>
<dbReference type="InterPro" id="IPR009501">
    <property type="entry name" value="UCP020269"/>
</dbReference>
<dbReference type="AlphaFoldDB" id="A0A562J818"/>
<dbReference type="SUPFAM" id="SSF100950">
    <property type="entry name" value="NagB/RpiA/CoA transferase-like"/>
    <property type="match status" value="1"/>
</dbReference>
<dbReference type="PANTHER" id="PTHR36179:SF2">
    <property type="entry name" value="LUD DOMAIN-CONTAINING PROTEIN"/>
    <property type="match status" value="1"/>
</dbReference>
<sequence length="211" mass="23505">MDFLKESYKVKSDTIIKNLQKRGMEGYYVDTREEAIEKAMSMINQDDVVSWGGSYTVDELGIKKLLEEKQIAVIDRDKAKSPEERVRLMKQALTADVFLTSTNAITMNGELLNIDGNGNRLAAFCYGPDSVIVIAGMNKVATDIDTAMKRARTEATIPNTFRTNSNTPCRITGKCSECTMPDTLCGQILVTRYCRPNNKIKVILVGENLGF</sequence>
<dbReference type="Pfam" id="PF02589">
    <property type="entry name" value="LUD_dom"/>
    <property type="match status" value="1"/>
</dbReference>